<name>A0A420YAZ6_9PEZI</name>
<dbReference type="EMBL" id="QVQW01000025">
    <property type="protein sequence ID" value="RKU44987.1"/>
    <property type="molecule type" value="Genomic_DNA"/>
</dbReference>
<protein>
    <submittedName>
        <fullName evidence="1">Uncharacterized protein</fullName>
    </submittedName>
</protein>
<keyword evidence="2" id="KW-1185">Reference proteome</keyword>
<dbReference type="Proteomes" id="UP000275385">
    <property type="component" value="Unassembled WGS sequence"/>
</dbReference>
<evidence type="ECO:0000313" key="2">
    <source>
        <dbReference type="Proteomes" id="UP000275385"/>
    </source>
</evidence>
<sequence length="148" mass="16942">MQVPATISPALQHMQGTETRLNILRHLRLFHDTGTSQLEDFICRMRNDAVCLGYGVNSRDLEGAARPRKDTMSGRHTFVRFQVLEELVLTRAGYLLTQSLAWKHYISDWLEARFRGAYFMESERGRLLVEEHADGPFSMLELDVGGKS</sequence>
<proteinExistence type="predicted"/>
<evidence type="ECO:0000313" key="1">
    <source>
        <dbReference type="EMBL" id="RKU44987.1"/>
    </source>
</evidence>
<gene>
    <name evidence="1" type="ORF">DL546_007551</name>
</gene>
<accession>A0A420YAZ6</accession>
<reference evidence="1 2" key="1">
    <citation type="submission" date="2018-08" db="EMBL/GenBank/DDBJ databases">
        <title>Draft genome of the lignicolous fungus Coniochaeta pulveracea.</title>
        <authorList>
            <person name="Borstlap C.J."/>
            <person name="De Witt R.N."/>
            <person name="Botha A."/>
            <person name="Volschenk H."/>
        </authorList>
    </citation>
    <scope>NUCLEOTIDE SEQUENCE [LARGE SCALE GENOMIC DNA]</scope>
    <source>
        <strain evidence="1 2">CAB683</strain>
    </source>
</reference>
<organism evidence="1 2">
    <name type="scientific">Coniochaeta pulveracea</name>
    <dbReference type="NCBI Taxonomy" id="177199"/>
    <lineage>
        <taxon>Eukaryota</taxon>
        <taxon>Fungi</taxon>
        <taxon>Dikarya</taxon>
        <taxon>Ascomycota</taxon>
        <taxon>Pezizomycotina</taxon>
        <taxon>Sordariomycetes</taxon>
        <taxon>Sordariomycetidae</taxon>
        <taxon>Coniochaetales</taxon>
        <taxon>Coniochaetaceae</taxon>
        <taxon>Coniochaeta</taxon>
    </lineage>
</organism>
<comment type="caution">
    <text evidence="1">The sequence shown here is derived from an EMBL/GenBank/DDBJ whole genome shotgun (WGS) entry which is preliminary data.</text>
</comment>
<dbReference type="AlphaFoldDB" id="A0A420YAZ6"/>